<feature type="region of interest" description="Disordered" evidence="3">
    <location>
        <begin position="72"/>
        <end position="93"/>
    </location>
</feature>
<feature type="compositionally biased region" description="Polar residues" evidence="3">
    <location>
        <begin position="31"/>
        <end position="40"/>
    </location>
</feature>
<keyword evidence="2" id="KW-0129">CBS domain</keyword>
<organism evidence="5 6">
    <name type="scientific">Meganyctiphanes norvegica</name>
    <name type="common">Northern krill</name>
    <name type="synonym">Thysanopoda norvegica</name>
    <dbReference type="NCBI Taxonomy" id="48144"/>
    <lineage>
        <taxon>Eukaryota</taxon>
        <taxon>Metazoa</taxon>
        <taxon>Ecdysozoa</taxon>
        <taxon>Arthropoda</taxon>
        <taxon>Crustacea</taxon>
        <taxon>Multicrustacea</taxon>
        <taxon>Malacostraca</taxon>
        <taxon>Eumalacostraca</taxon>
        <taxon>Eucarida</taxon>
        <taxon>Euphausiacea</taxon>
        <taxon>Euphausiidae</taxon>
        <taxon>Meganyctiphanes</taxon>
    </lineage>
</organism>
<keyword evidence="4" id="KW-0472">Membrane</keyword>
<dbReference type="InterPro" id="IPR014743">
    <property type="entry name" value="Cl-channel_core"/>
</dbReference>
<gene>
    <name evidence="5" type="ORF">MNOR_LOCUS21186</name>
</gene>
<evidence type="ECO:0000256" key="3">
    <source>
        <dbReference type="SAM" id="MobiDB-lite"/>
    </source>
</evidence>
<dbReference type="Gene3D" id="1.10.3080.10">
    <property type="entry name" value="Clc chloride channel"/>
    <property type="match status" value="1"/>
</dbReference>
<feature type="compositionally biased region" description="Low complexity" evidence="3">
    <location>
        <begin position="78"/>
        <end position="93"/>
    </location>
</feature>
<evidence type="ECO:0008006" key="7">
    <source>
        <dbReference type="Google" id="ProtNLM"/>
    </source>
</evidence>
<accession>A0AAV2R5W9</accession>
<feature type="non-terminal residue" evidence="5">
    <location>
        <position position="281"/>
    </location>
</feature>
<keyword evidence="6" id="KW-1185">Reference proteome</keyword>
<feature type="transmembrane region" description="Helical" evidence="4">
    <location>
        <begin position="252"/>
        <end position="271"/>
    </location>
</feature>
<feature type="compositionally biased region" description="Acidic residues" evidence="3">
    <location>
        <begin position="43"/>
        <end position="59"/>
    </location>
</feature>
<feature type="transmembrane region" description="Helical" evidence="4">
    <location>
        <begin position="152"/>
        <end position="173"/>
    </location>
</feature>
<feature type="region of interest" description="Disordered" evidence="3">
    <location>
        <begin position="31"/>
        <end position="59"/>
    </location>
</feature>
<proteinExistence type="predicted"/>
<evidence type="ECO:0000256" key="1">
    <source>
        <dbReference type="ARBA" id="ARBA00022737"/>
    </source>
</evidence>
<evidence type="ECO:0000313" key="5">
    <source>
        <dbReference type="EMBL" id="CAL4117426.1"/>
    </source>
</evidence>
<dbReference type="AlphaFoldDB" id="A0AAV2R5W9"/>
<reference evidence="5 6" key="1">
    <citation type="submission" date="2024-05" db="EMBL/GenBank/DDBJ databases">
        <authorList>
            <person name="Wallberg A."/>
        </authorList>
    </citation>
    <scope>NUCLEOTIDE SEQUENCE [LARGE SCALE GENOMIC DNA]</scope>
</reference>
<comment type="caution">
    <text evidence="5">The sequence shown here is derived from an EMBL/GenBank/DDBJ whole genome shotgun (WGS) entry which is preliminary data.</text>
</comment>
<dbReference type="EMBL" id="CAXKWB010016899">
    <property type="protein sequence ID" value="CAL4117426.1"/>
    <property type="molecule type" value="Genomic_DNA"/>
</dbReference>
<dbReference type="GO" id="GO:0015108">
    <property type="term" value="F:chloride transmembrane transporter activity"/>
    <property type="evidence" value="ECO:0007669"/>
    <property type="project" value="TreeGrafter"/>
</dbReference>
<keyword evidence="1" id="KW-0677">Repeat</keyword>
<dbReference type="SUPFAM" id="SSF81340">
    <property type="entry name" value="Clc chloride channel"/>
    <property type="match status" value="1"/>
</dbReference>
<evidence type="ECO:0000313" key="6">
    <source>
        <dbReference type="Proteomes" id="UP001497623"/>
    </source>
</evidence>
<dbReference type="InterPro" id="IPR051280">
    <property type="entry name" value="Cl-channel/antiporter"/>
</dbReference>
<name>A0AAV2R5W9_MEGNR</name>
<dbReference type="Proteomes" id="UP001497623">
    <property type="component" value="Unassembled WGS sequence"/>
</dbReference>
<dbReference type="PANTHER" id="PTHR11689">
    <property type="entry name" value="CHLORIDE CHANNEL PROTEIN CLC FAMILY MEMBER"/>
    <property type="match status" value="1"/>
</dbReference>
<evidence type="ECO:0000256" key="4">
    <source>
        <dbReference type="SAM" id="Phobius"/>
    </source>
</evidence>
<feature type="transmembrane region" description="Helical" evidence="4">
    <location>
        <begin position="209"/>
        <end position="231"/>
    </location>
</feature>
<keyword evidence="4" id="KW-0812">Transmembrane</keyword>
<evidence type="ECO:0000256" key="2">
    <source>
        <dbReference type="ARBA" id="ARBA00023122"/>
    </source>
</evidence>
<dbReference type="PANTHER" id="PTHR11689:SF136">
    <property type="entry name" value="H(+)_CL(-) EXCHANGE TRANSPORTER 7"/>
    <property type="match status" value="1"/>
</dbReference>
<dbReference type="GO" id="GO:0005765">
    <property type="term" value="C:lysosomal membrane"/>
    <property type="evidence" value="ECO:0007669"/>
    <property type="project" value="TreeGrafter"/>
</dbReference>
<keyword evidence="4" id="KW-1133">Transmembrane helix</keyword>
<protein>
    <recommendedName>
        <fullName evidence="7">H(+)/Cl(-) exchange transporter 7</fullName>
    </recommendedName>
</protein>
<sequence>MVTKAEGVTMTCCVLLQHREGDGMIPQNSFGEVSPTVSKFSNEDVDPHEDIENDSSAEDIPDEIVSVTPLEAEGSTVTASGTSRAVGSSSSRSNFFTDSQMNTPLQDERGQLNLLSAAYESLDYDTCMNSVLLDEERTKGYTFVIKKDMMRWLVVFFVGTFTALVACGIDITIESLSKFKYSLLSSYTNKCALDNCLAIPFFLWGALNIGPTLVAAFLGSYVEVMYGVNNVGKVKSIMFHLKLPKINSLKQSIFFCIQIQLVFDFILTSYLRGLHMGSTGP</sequence>